<reference evidence="8" key="1">
    <citation type="submission" date="2018-05" db="EMBL/GenBank/DDBJ databases">
        <authorList>
            <person name="Lanie J.A."/>
            <person name="Ng W.-L."/>
            <person name="Kazmierczak K.M."/>
            <person name="Andrzejewski T.M."/>
            <person name="Davidsen T.M."/>
            <person name="Wayne K.J."/>
            <person name="Tettelin H."/>
            <person name="Glass J.I."/>
            <person name="Rusch D."/>
            <person name="Podicherti R."/>
            <person name="Tsui H.-C.T."/>
            <person name="Winkler M.E."/>
        </authorList>
    </citation>
    <scope>NUCLEOTIDE SEQUENCE</scope>
</reference>
<feature type="transmembrane region" description="Helical" evidence="7">
    <location>
        <begin position="51"/>
        <end position="69"/>
    </location>
</feature>
<evidence type="ECO:0000256" key="5">
    <source>
        <dbReference type="ARBA" id="ARBA00022989"/>
    </source>
</evidence>
<evidence type="ECO:0000256" key="2">
    <source>
        <dbReference type="ARBA" id="ARBA00022475"/>
    </source>
</evidence>
<dbReference type="GO" id="GO:0044038">
    <property type="term" value="P:cell wall macromolecule biosynthetic process"/>
    <property type="evidence" value="ECO:0007669"/>
    <property type="project" value="TreeGrafter"/>
</dbReference>
<gene>
    <name evidence="8" type="ORF">METZ01_LOCUS330346</name>
</gene>
<sequence>TPQSGGLAIVLISISLFFVNDLNISFLLTLAVPGILVAITGLADDLTKLNTSLRLIMYFLAAILGLYMLEGLPPILFFGNLIDLGIIGNVLAVIYIVWMINLYNFMDGIDGLASLEAIFVFLSMSVLFFMTVYDSNLYIVLAFFGFSSLGFLFLNFPKPHIFLGDVGSGFLGVILAIISLEVAKHSPQAFWSFLILLGVFLVDATYTLIRRVLNGEKFYEAHSLHAYQKLARYFNSHTKVSIIILLLNMIWLLPIATLVAFENLEGIVGLIIAYLPLVLISYFSGAGVRSTS</sequence>
<keyword evidence="4 7" id="KW-0812">Transmembrane</keyword>
<dbReference type="GO" id="GO:0071555">
    <property type="term" value="P:cell wall organization"/>
    <property type="evidence" value="ECO:0007669"/>
    <property type="project" value="TreeGrafter"/>
</dbReference>
<dbReference type="GO" id="GO:0005886">
    <property type="term" value="C:plasma membrane"/>
    <property type="evidence" value="ECO:0007669"/>
    <property type="project" value="UniProtKB-SubCell"/>
</dbReference>
<feature type="transmembrane region" description="Helical" evidence="7">
    <location>
        <begin position="75"/>
        <end position="100"/>
    </location>
</feature>
<evidence type="ECO:0008006" key="9">
    <source>
        <dbReference type="Google" id="ProtNLM"/>
    </source>
</evidence>
<evidence type="ECO:0000256" key="4">
    <source>
        <dbReference type="ARBA" id="ARBA00022692"/>
    </source>
</evidence>
<feature type="transmembrane region" description="Helical" evidence="7">
    <location>
        <begin position="240"/>
        <end position="261"/>
    </location>
</feature>
<feature type="transmembrane region" description="Helical" evidence="7">
    <location>
        <begin position="267"/>
        <end position="288"/>
    </location>
</feature>
<feature type="transmembrane region" description="Helical" evidence="7">
    <location>
        <begin position="189"/>
        <end position="209"/>
    </location>
</feature>
<comment type="subcellular location">
    <subcellularLocation>
        <location evidence="1">Cell membrane</location>
        <topology evidence="1">Multi-pass membrane protein</topology>
    </subcellularLocation>
</comment>
<accession>A0A382PZG5</accession>
<evidence type="ECO:0000256" key="7">
    <source>
        <dbReference type="SAM" id="Phobius"/>
    </source>
</evidence>
<dbReference type="InterPro" id="IPR000715">
    <property type="entry name" value="Glycosyl_transferase_4"/>
</dbReference>
<protein>
    <recommendedName>
        <fullName evidence="9">Glycosyl transferase</fullName>
    </recommendedName>
</protein>
<feature type="transmembrane region" description="Helical" evidence="7">
    <location>
        <begin position="161"/>
        <end position="183"/>
    </location>
</feature>
<evidence type="ECO:0000256" key="1">
    <source>
        <dbReference type="ARBA" id="ARBA00004651"/>
    </source>
</evidence>
<dbReference type="Pfam" id="PF00953">
    <property type="entry name" value="Glycos_transf_4"/>
    <property type="match status" value="1"/>
</dbReference>
<feature type="transmembrane region" description="Helical" evidence="7">
    <location>
        <begin position="6"/>
        <end position="39"/>
    </location>
</feature>
<keyword evidence="5 7" id="KW-1133">Transmembrane helix</keyword>
<feature type="non-terminal residue" evidence="8">
    <location>
        <position position="1"/>
    </location>
</feature>
<dbReference type="EMBL" id="UINC01110169">
    <property type="protein sequence ID" value="SVC77492.1"/>
    <property type="molecule type" value="Genomic_DNA"/>
</dbReference>
<dbReference type="PANTHER" id="PTHR22926">
    <property type="entry name" value="PHOSPHO-N-ACETYLMURAMOYL-PENTAPEPTIDE-TRANSFERASE"/>
    <property type="match status" value="1"/>
</dbReference>
<evidence type="ECO:0000256" key="6">
    <source>
        <dbReference type="ARBA" id="ARBA00023136"/>
    </source>
</evidence>
<proteinExistence type="predicted"/>
<evidence type="ECO:0000256" key="3">
    <source>
        <dbReference type="ARBA" id="ARBA00022679"/>
    </source>
</evidence>
<evidence type="ECO:0000313" key="8">
    <source>
        <dbReference type="EMBL" id="SVC77492.1"/>
    </source>
</evidence>
<name>A0A382PZG5_9ZZZZ</name>
<dbReference type="AlphaFoldDB" id="A0A382PZG5"/>
<feature type="transmembrane region" description="Helical" evidence="7">
    <location>
        <begin position="112"/>
        <end position="131"/>
    </location>
</feature>
<keyword evidence="3" id="KW-0808">Transferase</keyword>
<dbReference type="GO" id="GO:0009103">
    <property type="term" value="P:lipopolysaccharide biosynthetic process"/>
    <property type="evidence" value="ECO:0007669"/>
    <property type="project" value="TreeGrafter"/>
</dbReference>
<organism evidence="8">
    <name type="scientific">marine metagenome</name>
    <dbReference type="NCBI Taxonomy" id="408172"/>
    <lineage>
        <taxon>unclassified sequences</taxon>
        <taxon>metagenomes</taxon>
        <taxon>ecological metagenomes</taxon>
    </lineage>
</organism>
<keyword evidence="6 7" id="KW-0472">Membrane</keyword>
<feature type="transmembrane region" description="Helical" evidence="7">
    <location>
        <begin position="137"/>
        <end position="154"/>
    </location>
</feature>
<keyword evidence="2" id="KW-1003">Cell membrane</keyword>
<dbReference type="GO" id="GO:0016780">
    <property type="term" value="F:phosphotransferase activity, for other substituted phosphate groups"/>
    <property type="evidence" value="ECO:0007669"/>
    <property type="project" value="InterPro"/>
</dbReference>
<dbReference type="PANTHER" id="PTHR22926:SF3">
    <property type="entry name" value="UNDECAPRENYL-PHOSPHATE ALPHA-N-ACETYLGLUCOSAMINYL 1-PHOSPHATE TRANSFERASE"/>
    <property type="match status" value="1"/>
</dbReference>